<name>A0A445GU30_GLYSO</name>
<evidence type="ECO:0000313" key="4">
    <source>
        <dbReference type="Proteomes" id="UP000289340"/>
    </source>
</evidence>
<dbReference type="AlphaFoldDB" id="A0A445GU30"/>
<protein>
    <recommendedName>
        <fullName evidence="2">DYW domain-containing protein</fullName>
    </recommendedName>
</protein>
<dbReference type="Proteomes" id="UP000289340">
    <property type="component" value="Chromosome 15"/>
</dbReference>
<comment type="caution">
    <text evidence="3">The sequence shown here is derived from an EMBL/GenBank/DDBJ whole genome shotgun (WGS) entry which is preliminary data.</text>
</comment>
<dbReference type="Pfam" id="PF14432">
    <property type="entry name" value="DYW_deaminase"/>
    <property type="match status" value="1"/>
</dbReference>
<evidence type="ECO:0000313" key="3">
    <source>
        <dbReference type="EMBL" id="RZB64693.1"/>
    </source>
</evidence>
<dbReference type="GO" id="GO:0008270">
    <property type="term" value="F:zinc ion binding"/>
    <property type="evidence" value="ECO:0007669"/>
    <property type="project" value="InterPro"/>
</dbReference>
<accession>A0A445GU30</accession>
<dbReference type="InterPro" id="IPR032867">
    <property type="entry name" value="DYW_dom"/>
</dbReference>
<evidence type="ECO:0000259" key="2">
    <source>
        <dbReference type="Pfam" id="PF14432"/>
    </source>
</evidence>
<organism evidence="3 4">
    <name type="scientific">Glycine soja</name>
    <name type="common">Wild soybean</name>
    <dbReference type="NCBI Taxonomy" id="3848"/>
    <lineage>
        <taxon>Eukaryota</taxon>
        <taxon>Viridiplantae</taxon>
        <taxon>Streptophyta</taxon>
        <taxon>Embryophyta</taxon>
        <taxon>Tracheophyta</taxon>
        <taxon>Spermatophyta</taxon>
        <taxon>Magnoliopsida</taxon>
        <taxon>eudicotyledons</taxon>
        <taxon>Gunneridae</taxon>
        <taxon>Pentapetalae</taxon>
        <taxon>rosids</taxon>
        <taxon>fabids</taxon>
        <taxon>Fabales</taxon>
        <taxon>Fabaceae</taxon>
        <taxon>Papilionoideae</taxon>
        <taxon>50 kb inversion clade</taxon>
        <taxon>NPAAA clade</taxon>
        <taxon>indigoferoid/millettioid clade</taxon>
        <taxon>Phaseoleae</taxon>
        <taxon>Glycine</taxon>
        <taxon>Glycine subgen. Soja</taxon>
    </lineage>
</organism>
<evidence type="ECO:0000256" key="1">
    <source>
        <dbReference type="ARBA" id="ARBA00006643"/>
    </source>
</evidence>
<keyword evidence="4" id="KW-1185">Reference proteome</keyword>
<dbReference type="EMBL" id="QZWG01000015">
    <property type="protein sequence ID" value="RZB64693.1"/>
    <property type="molecule type" value="Genomic_DNA"/>
</dbReference>
<gene>
    <name evidence="3" type="ORF">D0Y65_040964</name>
</gene>
<sequence length="67" mass="7864">MMKTGGVRKSRGKSWVELGDGIHQFNAAYQSHAQMKSIYRVLEEIIVRDRIRFHQFEGGVCSCRDYW</sequence>
<reference evidence="3 4" key="1">
    <citation type="submission" date="2018-09" db="EMBL/GenBank/DDBJ databases">
        <title>A high-quality reference genome of wild soybean provides a powerful tool to mine soybean genomes.</title>
        <authorList>
            <person name="Xie M."/>
            <person name="Chung C.Y.L."/>
            <person name="Li M.-W."/>
            <person name="Wong F.-L."/>
            <person name="Chan T.-F."/>
            <person name="Lam H.-M."/>
        </authorList>
    </citation>
    <scope>NUCLEOTIDE SEQUENCE [LARGE SCALE GENOMIC DNA]</scope>
    <source>
        <strain evidence="4">cv. W05</strain>
        <tissue evidence="3">Hypocotyl of etiolated seedlings</tissue>
    </source>
</reference>
<comment type="similarity">
    <text evidence="1">Belongs to the PPR family. PCMP-H subfamily.</text>
</comment>
<proteinExistence type="inferred from homology"/>
<feature type="domain" description="DYW" evidence="2">
    <location>
        <begin position="30"/>
        <end position="67"/>
    </location>
</feature>